<dbReference type="GO" id="GO:0046872">
    <property type="term" value="F:metal ion binding"/>
    <property type="evidence" value="ECO:0007669"/>
    <property type="project" value="UniProtKB-KW"/>
</dbReference>
<dbReference type="OrthoDB" id="1792811at2"/>
<evidence type="ECO:0000256" key="1">
    <source>
        <dbReference type="ARBA" id="ARBA00001946"/>
    </source>
</evidence>
<dbReference type="SFLD" id="SFLDS00005">
    <property type="entry name" value="Isoprenoid_Synthase_Type_I"/>
    <property type="match status" value="1"/>
</dbReference>
<keyword evidence="4" id="KW-0479">Metal-binding</keyword>
<keyword evidence="5" id="KW-0460">Magnesium</keyword>
<comment type="cofactor">
    <cofactor evidence="1">
        <name>Mg(2+)</name>
        <dbReference type="ChEBI" id="CHEBI:18420"/>
    </cofactor>
</comment>
<dbReference type="eggNOG" id="COG0142">
    <property type="taxonomic scope" value="Bacteria"/>
</dbReference>
<dbReference type="PANTHER" id="PTHR12001:SF69">
    <property type="entry name" value="ALL TRANS-POLYPRENYL-DIPHOSPHATE SYNTHASE PDSS1"/>
    <property type="match status" value="1"/>
</dbReference>
<dbReference type="GO" id="GO:0008299">
    <property type="term" value="P:isoprenoid biosynthetic process"/>
    <property type="evidence" value="ECO:0007669"/>
    <property type="project" value="InterPro"/>
</dbReference>
<comment type="caution">
    <text evidence="7">The sequence shown here is derived from an EMBL/GenBank/DDBJ whole genome shotgun (WGS) entry which is preliminary data.</text>
</comment>
<name>A0A081LGA2_9BACI</name>
<accession>A0A081LGA2</accession>
<evidence type="ECO:0000256" key="2">
    <source>
        <dbReference type="ARBA" id="ARBA00006706"/>
    </source>
</evidence>
<evidence type="ECO:0000313" key="8">
    <source>
        <dbReference type="Proteomes" id="UP000028091"/>
    </source>
</evidence>
<dbReference type="GO" id="GO:0004659">
    <property type="term" value="F:prenyltransferase activity"/>
    <property type="evidence" value="ECO:0007669"/>
    <property type="project" value="InterPro"/>
</dbReference>
<evidence type="ECO:0000256" key="3">
    <source>
        <dbReference type="ARBA" id="ARBA00022679"/>
    </source>
</evidence>
<dbReference type="Proteomes" id="UP000028091">
    <property type="component" value="Unassembled WGS sequence"/>
</dbReference>
<dbReference type="AlphaFoldDB" id="A0A081LGA2"/>
<dbReference type="InterPro" id="IPR033965">
    <property type="entry name" value="ComQ"/>
</dbReference>
<dbReference type="SFLD" id="SFLDG01211">
    <property type="entry name" value="Competence_Regulatory_Protein"/>
    <property type="match status" value="1"/>
</dbReference>
<dbReference type="EMBL" id="JOTP01000001">
    <property type="protein sequence ID" value="KEP28278.1"/>
    <property type="molecule type" value="Genomic_DNA"/>
</dbReference>
<dbReference type="InterPro" id="IPR008949">
    <property type="entry name" value="Isoprenoid_synthase_dom_sf"/>
</dbReference>
<reference evidence="7 8" key="1">
    <citation type="submission" date="2012-09" db="EMBL/GenBank/DDBJ databases">
        <title>Genome Sequence of Bacillus sp. DW5-4.</title>
        <authorList>
            <person name="Lai Q."/>
            <person name="Liu Y."/>
            <person name="Shao Z."/>
        </authorList>
    </citation>
    <scope>NUCLEOTIDE SEQUENCE [LARGE SCALE GENOMIC DNA]</scope>
    <source>
        <strain evidence="7 8">DW5-4</strain>
    </source>
</reference>
<sequence>MLNYLDNTKIKQNMSDFIQRAVRQNDLQKLLLEFTDIKNEFPFGQLAYQHYEAFGGQNKQAIIQLAAGIELLILSADILDDIEDQDNDSYPWMKRKSGIAINAANVLFTLSFEAFSKLDHATELLNSVYSYSIQSMQGQHMDMTLEPENEQDCLNIMKLKAGSLFVLPCVLGVILATGSFEKKVEEYAYYLGMAEQLENDYLGLFNKDNTDFKRMQTLPLVYLKNEFNPSSSDLLSYFQSMDKSFGSEELKDKLKKSGAQQYVFIMRNLLRNKFKEAFKKLHLEASKKKKLILFLIGDGEDENSGIG</sequence>
<organism evidence="7 8">
    <name type="scientific">Bacillus zhangzhouensis</name>
    <dbReference type="NCBI Taxonomy" id="1178540"/>
    <lineage>
        <taxon>Bacteria</taxon>
        <taxon>Bacillati</taxon>
        <taxon>Bacillota</taxon>
        <taxon>Bacilli</taxon>
        <taxon>Bacillales</taxon>
        <taxon>Bacillaceae</taxon>
        <taxon>Bacillus</taxon>
    </lineage>
</organism>
<dbReference type="CDD" id="cd00867">
    <property type="entry name" value="Trans_IPPS"/>
    <property type="match status" value="1"/>
</dbReference>
<dbReference type="SUPFAM" id="SSF48576">
    <property type="entry name" value="Terpenoid synthases"/>
    <property type="match status" value="1"/>
</dbReference>
<keyword evidence="8" id="KW-1185">Reference proteome</keyword>
<evidence type="ECO:0000256" key="6">
    <source>
        <dbReference type="RuleBase" id="RU004466"/>
    </source>
</evidence>
<comment type="similarity">
    <text evidence="2 6">Belongs to the FPP/GGPP synthase family.</text>
</comment>
<evidence type="ECO:0000256" key="5">
    <source>
        <dbReference type="ARBA" id="ARBA00022842"/>
    </source>
</evidence>
<dbReference type="InterPro" id="IPR000092">
    <property type="entry name" value="Polyprenyl_synt"/>
</dbReference>
<keyword evidence="3 6" id="KW-0808">Transferase</keyword>
<proteinExistence type="inferred from homology"/>
<dbReference type="Pfam" id="PF00348">
    <property type="entry name" value="polyprenyl_synt"/>
    <property type="match status" value="1"/>
</dbReference>
<evidence type="ECO:0000256" key="4">
    <source>
        <dbReference type="ARBA" id="ARBA00022723"/>
    </source>
</evidence>
<dbReference type="RefSeq" id="WP_034317151.1">
    <property type="nucleotide sequence ID" value="NZ_JOTP01000001.1"/>
</dbReference>
<evidence type="ECO:0000313" key="7">
    <source>
        <dbReference type="EMBL" id="KEP28278.1"/>
    </source>
</evidence>
<protein>
    <submittedName>
        <fullName evidence="7">Quorum-sensing protein</fullName>
    </submittedName>
</protein>
<gene>
    <name evidence="7" type="ORF">BA70_01425</name>
</gene>
<dbReference type="Gene3D" id="1.10.600.10">
    <property type="entry name" value="Farnesyl Diphosphate Synthase"/>
    <property type="match status" value="1"/>
</dbReference>
<dbReference type="PANTHER" id="PTHR12001">
    <property type="entry name" value="GERANYLGERANYL PYROPHOSPHATE SYNTHASE"/>
    <property type="match status" value="1"/>
</dbReference>